<comment type="caution">
    <text evidence="1">The sequence shown here is derived from an EMBL/GenBank/DDBJ whole genome shotgun (WGS) entry which is preliminary data.</text>
</comment>
<dbReference type="OrthoDB" id="425931at2759"/>
<dbReference type="EMBL" id="CAMXCT010000094">
    <property type="protein sequence ID" value="CAI3973740.1"/>
    <property type="molecule type" value="Genomic_DNA"/>
</dbReference>
<name>A0A9P1BJA8_9DINO</name>
<dbReference type="AlphaFoldDB" id="A0A9P1BJA8"/>
<dbReference type="EMBL" id="CAMXCT020000094">
    <property type="protein sequence ID" value="CAL1127115.1"/>
    <property type="molecule type" value="Genomic_DNA"/>
</dbReference>
<dbReference type="EMBL" id="CAMXCT030000094">
    <property type="protein sequence ID" value="CAL4761052.1"/>
    <property type="molecule type" value="Genomic_DNA"/>
</dbReference>
<dbReference type="Proteomes" id="UP001152797">
    <property type="component" value="Unassembled WGS sequence"/>
</dbReference>
<evidence type="ECO:0000313" key="2">
    <source>
        <dbReference type="EMBL" id="CAL1127115.1"/>
    </source>
</evidence>
<reference evidence="1" key="1">
    <citation type="submission" date="2022-10" db="EMBL/GenBank/DDBJ databases">
        <authorList>
            <person name="Chen Y."/>
            <person name="Dougan E. K."/>
            <person name="Chan C."/>
            <person name="Rhodes N."/>
            <person name="Thang M."/>
        </authorList>
    </citation>
    <scope>NUCLEOTIDE SEQUENCE</scope>
</reference>
<protein>
    <submittedName>
        <fullName evidence="1">Uncharacterized protein</fullName>
    </submittedName>
</protein>
<proteinExistence type="predicted"/>
<evidence type="ECO:0000313" key="3">
    <source>
        <dbReference type="Proteomes" id="UP001152797"/>
    </source>
</evidence>
<evidence type="ECO:0000313" key="1">
    <source>
        <dbReference type="EMBL" id="CAI3973740.1"/>
    </source>
</evidence>
<sequence length="467" mass="52653">MIELENVECNPSVHFLDLIKDYHLDMSIEELERHYKAVVVNKDLQLLPAPFGLRSKVSSDCRLQMVRSKDTDGNYTILKHIVFPNQCKASVMKQLVHGVLHRPNFMHIPTMGRKILQYCLQNMGGLQFRCFDLTADVPTSKNKKVFDELEDDDLDKGFDYISKHGLVQQALRQLSAEGALVRKEYAWPLALTPVFFHTWLLEILEEIWNFDLSALVMLGEPACGKSPLGRSVLMAQCRFNRKKFNVAGEPSIRCSPEIDFLRGVGDCLDDPCAQSLGLKALKSLLDVDLYESMSWACWGAVKWVQNQPRALAANAYEAGVDEGESFMSTLKFPVFWEMVRPCPCKEATKADVDAILLNANRTGQIVKGCSLFAESRPDPSCLRSAASLHEARVAIKREREESVERKALKTFKAWSIELKSARAVVDLDAADDDIAPDDAASIEAALEEVMDQMEEEEEIFDFGEQHE</sequence>
<keyword evidence="3" id="KW-1185">Reference proteome</keyword>
<reference evidence="2" key="2">
    <citation type="submission" date="2024-04" db="EMBL/GenBank/DDBJ databases">
        <authorList>
            <person name="Chen Y."/>
            <person name="Shah S."/>
            <person name="Dougan E. K."/>
            <person name="Thang M."/>
            <person name="Chan C."/>
        </authorList>
    </citation>
    <scope>NUCLEOTIDE SEQUENCE [LARGE SCALE GENOMIC DNA]</scope>
</reference>
<accession>A0A9P1BJA8</accession>
<organism evidence="1">
    <name type="scientific">Cladocopium goreaui</name>
    <dbReference type="NCBI Taxonomy" id="2562237"/>
    <lineage>
        <taxon>Eukaryota</taxon>
        <taxon>Sar</taxon>
        <taxon>Alveolata</taxon>
        <taxon>Dinophyceae</taxon>
        <taxon>Suessiales</taxon>
        <taxon>Symbiodiniaceae</taxon>
        <taxon>Cladocopium</taxon>
    </lineage>
</organism>
<gene>
    <name evidence="1" type="ORF">C1SCF055_LOCUS2204</name>
</gene>